<comment type="similarity">
    <text evidence="2">Belongs to the ERGIC family.</text>
</comment>
<dbReference type="PANTHER" id="PTHR10984:SF25">
    <property type="entry name" value="ENDOPLASMIC RETICULUM-GOLGI INTERMEDIATE COMPARTMENT PROTEIN 3"/>
    <property type="match status" value="1"/>
</dbReference>
<dbReference type="Proteomes" id="UP000232323">
    <property type="component" value="Unassembled WGS sequence"/>
</dbReference>
<comment type="subcellular location">
    <subcellularLocation>
        <location evidence="1">Membrane</location>
        <topology evidence="1">Multi-pass membrane protein</topology>
    </subcellularLocation>
</comment>
<evidence type="ECO:0000256" key="4">
    <source>
        <dbReference type="ARBA" id="ARBA00022989"/>
    </source>
</evidence>
<evidence type="ECO:0000313" key="10">
    <source>
        <dbReference type="Proteomes" id="UP000232323"/>
    </source>
</evidence>
<dbReference type="InterPro" id="IPR039542">
    <property type="entry name" value="Erv_N"/>
</dbReference>
<evidence type="ECO:0000256" key="6">
    <source>
        <dbReference type="SAM" id="Phobius"/>
    </source>
</evidence>
<name>A0A250XAI3_9CHLO</name>
<keyword evidence="4 6" id="KW-1133">Transmembrane helix</keyword>
<dbReference type="InterPro" id="IPR012936">
    <property type="entry name" value="Erv_C"/>
</dbReference>
<evidence type="ECO:0000259" key="8">
    <source>
        <dbReference type="Pfam" id="PF13850"/>
    </source>
</evidence>
<feature type="domain" description="Endoplasmic reticulum vesicle transporter N-terminal" evidence="8">
    <location>
        <begin position="7"/>
        <end position="94"/>
    </location>
</feature>
<comment type="caution">
    <text evidence="9">The sequence shown here is derived from an EMBL/GenBank/DDBJ whole genome shotgun (WGS) entry which is preliminary data.</text>
</comment>
<dbReference type="Pfam" id="PF13850">
    <property type="entry name" value="ERGIC_N"/>
    <property type="match status" value="1"/>
</dbReference>
<feature type="transmembrane region" description="Helical" evidence="6">
    <location>
        <begin position="27"/>
        <end position="49"/>
    </location>
</feature>
<keyword evidence="5 6" id="KW-0472">Membrane</keyword>
<dbReference type="GO" id="GO:0005783">
    <property type="term" value="C:endoplasmic reticulum"/>
    <property type="evidence" value="ECO:0007669"/>
    <property type="project" value="TreeGrafter"/>
</dbReference>
<evidence type="ECO:0000256" key="1">
    <source>
        <dbReference type="ARBA" id="ARBA00004141"/>
    </source>
</evidence>
<evidence type="ECO:0000256" key="2">
    <source>
        <dbReference type="ARBA" id="ARBA00005648"/>
    </source>
</evidence>
<organism evidence="9 10">
    <name type="scientific">Chlamydomonas eustigma</name>
    <dbReference type="NCBI Taxonomy" id="1157962"/>
    <lineage>
        <taxon>Eukaryota</taxon>
        <taxon>Viridiplantae</taxon>
        <taxon>Chlorophyta</taxon>
        <taxon>core chlorophytes</taxon>
        <taxon>Chlorophyceae</taxon>
        <taxon>CS clade</taxon>
        <taxon>Chlamydomonadales</taxon>
        <taxon>Chlamydomonadaceae</taxon>
        <taxon>Chlamydomonas</taxon>
    </lineage>
</organism>
<evidence type="ECO:0000313" key="9">
    <source>
        <dbReference type="EMBL" id="GAX80088.1"/>
    </source>
</evidence>
<accession>A0A250XAI3</accession>
<dbReference type="GO" id="GO:0030134">
    <property type="term" value="C:COPII-coated ER to Golgi transport vesicle"/>
    <property type="evidence" value="ECO:0007669"/>
    <property type="project" value="TreeGrafter"/>
</dbReference>
<dbReference type="EMBL" id="BEGY01000048">
    <property type="protein sequence ID" value="GAX80088.1"/>
    <property type="molecule type" value="Genomic_DNA"/>
</dbReference>
<protein>
    <recommendedName>
        <fullName evidence="11">Endoplasmic reticulum vesicle transporter C-terminal domain-containing protein</fullName>
    </recommendedName>
</protein>
<dbReference type="Pfam" id="PF07970">
    <property type="entry name" value="COPIIcoated_ERV"/>
    <property type="match status" value="1"/>
</dbReference>
<evidence type="ECO:0000256" key="3">
    <source>
        <dbReference type="ARBA" id="ARBA00022692"/>
    </source>
</evidence>
<evidence type="ECO:0000259" key="7">
    <source>
        <dbReference type="Pfam" id="PF07970"/>
    </source>
</evidence>
<keyword evidence="3 6" id="KW-0812">Transmembrane</keyword>
<reference evidence="9 10" key="1">
    <citation type="submission" date="2017-08" db="EMBL/GenBank/DDBJ databases">
        <title>Acidophilic green algal genome provides insights into adaptation to an acidic environment.</title>
        <authorList>
            <person name="Hirooka S."/>
            <person name="Hirose Y."/>
            <person name="Kanesaki Y."/>
            <person name="Higuchi S."/>
            <person name="Fujiwara T."/>
            <person name="Onuma R."/>
            <person name="Era A."/>
            <person name="Ohbayashi R."/>
            <person name="Uzuka A."/>
            <person name="Nozaki H."/>
            <person name="Yoshikawa H."/>
            <person name="Miyagishima S.Y."/>
        </authorList>
    </citation>
    <scope>NUCLEOTIDE SEQUENCE [LARGE SCALE GENOMIC DNA]</scope>
    <source>
        <strain evidence="9 10">NIES-2499</strain>
    </source>
</reference>
<dbReference type="GO" id="GO:0016020">
    <property type="term" value="C:membrane"/>
    <property type="evidence" value="ECO:0007669"/>
    <property type="project" value="UniProtKB-SubCell"/>
</dbReference>
<dbReference type="OrthoDB" id="270930at2759"/>
<feature type="domain" description="Endoplasmic reticulum vesicle transporter C-terminal" evidence="7">
    <location>
        <begin position="144"/>
        <end position="329"/>
    </location>
</feature>
<dbReference type="STRING" id="1157962.A0A250XAI3"/>
<keyword evidence="10" id="KW-1185">Reference proteome</keyword>
<dbReference type="PANTHER" id="PTHR10984">
    <property type="entry name" value="ENDOPLASMIC RETICULUM-GOLGI INTERMEDIATE COMPARTMENT PROTEIN"/>
    <property type="match status" value="1"/>
</dbReference>
<evidence type="ECO:0000256" key="5">
    <source>
        <dbReference type="ARBA" id="ARBA00023136"/>
    </source>
</evidence>
<evidence type="ECO:0008006" key="11">
    <source>
        <dbReference type="Google" id="ProtNLM"/>
    </source>
</evidence>
<dbReference type="InterPro" id="IPR045888">
    <property type="entry name" value="Erv"/>
</dbReference>
<dbReference type="AlphaFoldDB" id="A0A250XAI3"/>
<sequence length="341" mass="38607">MAKLSIARLSAYARPEAHLTKQTSHGAIVTLVGASLAIFLFLNELGYFWKLHRVTKMSVDLERRHDLNINMDMVFSAVPCAVLSMDILDVSGTMESDVNFARGMNMHKHRLDSKGKQIGKAEYLTPQSQQMIQDGMGGGMMNINIPQAMKHLTEMEDEEGHHEGCRLKGNMVVKRVAGRIHLSVHQHQIFMMMPQLMGSHHIPRVLNMSHHIHEVSFGPHYPGMVNPLDGFERIIVRGKQYEAFKYFIKVVPTEYYSRLGRVTETHQYSVTEYSSPIPADSPLVASVDIMYDISPIVVTVNDRPPSFLHFLVRMCAVIGGVFAVTRMTDRWVHWIVGKVVK</sequence>
<proteinExistence type="inferred from homology"/>
<gene>
    <name evidence="9" type="ORF">CEUSTIGMA_g7526.t1</name>
</gene>